<dbReference type="EMBL" id="QGKY02001250">
    <property type="protein sequence ID" value="KAF2563992.1"/>
    <property type="molecule type" value="Genomic_DNA"/>
</dbReference>
<gene>
    <name evidence="2" type="ORF">F2Q70_00016118</name>
</gene>
<comment type="caution">
    <text evidence="2">The sequence shown here is derived from an EMBL/GenBank/DDBJ whole genome shotgun (WGS) entry which is preliminary data.</text>
</comment>
<feature type="compositionally biased region" description="Basic and acidic residues" evidence="1">
    <location>
        <begin position="62"/>
        <end position="71"/>
    </location>
</feature>
<evidence type="ECO:0000256" key="1">
    <source>
        <dbReference type="SAM" id="MobiDB-lite"/>
    </source>
</evidence>
<reference evidence="2" key="1">
    <citation type="submission" date="2019-12" db="EMBL/GenBank/DDBJ databases">
        <title>Genome sequencing and annotation of Brassica cretica.</title>
        <authorList>
            <person name="Studholme D.J."/>
            <person name="Sarris P.F."/>
        </authorList>
    </citation>
    <scope>NUCLEOTIDE SEQUENCE</scope>
    <source>
        <strain evidence="2">PFS-102/07</strain>
        <tissue evidence="2">Leaf</tissue>
    </source>
</reference>
<protein>
    <submittedName>
        <fullName evidence="2">Uncharacterized protein</fullName>
    </submittedName>
</protein>
<accession>A0A8S9I346</accession>
<name>A0A8S9I346_BRACR</name>
<organism evidence="2">
    <name type="scientific">Brassica cretica</name>
    <name type="common">Mustard</name>
    <dbReference type="NCBI Taxonomy" id="69181"/>
    <lineage>
        <taxon>Eukaryota</taxon>
        <taxon>Viridiplantae</taxon>
        <taxon>Streptophyta</taxon>
        <taxon>Embryophyta</taxon>
        <taxon>Tracheophyta</taxon>
        <taxon>Spermatophyta</taxon>
        <taxon>Magnoliopsida</taxon>
        <taxon>eudicotyledons</taxon>
        <taxon>Gunneridae</taxon>
        <taxon>Pentapetalae</taxon>
        <taxon>rosids</taxon>
        <taxon>malvids</taxon>
        <taxon>Brassicales</taxon>
        <taxon>Brassicaceae</taxon>
        <taxon>Brassiceae</taxon>
        <taxon>Brassica</taxon>
    </lineage>
</organism>
<proteinExistence type="predicted"/>
<feature type="region of interest" description="Disordered" evidence="1">
    <location>
        <begin position="1"/>
        <end position="95"/>
    </location>
</feature>
<dbReference type="AlphaFoldDB" id="A0A8S9I346"/>
<evidence type="ECO:0000313" key="2">
    <source>
        <dbReference type="EMBL" id="KAF2563992.1"/>
    </source>
</evidence>
<sequence length="410" mass="46615">MRELQTPSHRRQDKTKAQRTITRRSQRPHATTQQHLIMHVQPSKRTVRTSSAPLDEASMRPANRDASEKPHHLPSTTLEETEPQTPPLAPNENQIDRPWILPTFSHDFQYRRSEVNQHPVAEVMPILLKSGQSASREEAVEEMKDCRSTLQHCYRILTPPARINTTKHHDRSRFSLTGRDPQPFVSGSPLWLSRRAVRLRGTKTFVSVADAQILGVQTWTTVYVCSVRCTRHRGYFMLDLGLHSCSAMYRVNMASSWLCGRIGVLGSFTPFSREEETGVTLSSTLAVRILKVVVQFDLLLYLILKGRGGGCMNVFRFRDDLEECGDFGVFWSLLSEELYRRVRCLAIDGYITTHHVAEVMSALLKSDQSAPREEAVEEMKDCTYILVPGTTMKRGFMGSSKKEPADSRTI</sequence>